<evidence type="ECO:0000313" key="16">
    <source>
        <dbReference type="EMBL" id="KAK6185307.1"/>
    </source>
</evidence>
<dbReference type="Pfam" id="PF00067">
    <property type="entry name" value="p450"/>
    <property type="match status" value="1"/>
</dbReference>
<comment type="subcellular location">
    <subcellularLocation>
        <location evidence="3">Endoplasmic reticulum membrane</location>
        <topology evidence="3">Peripheral membrane protein</topology>
    </subcellularLocation>
    <subcellularLocation>
        <location evidence="2">Microsome membrane</location>
        <topology evidence="2">Peripheral membrane protein</topology>
    </subcellularLocation>
</comment>
<evidence type="ECO:0000256" key="12">
    <source>
        <dbReference type="ARBA" id="ARBA00023033"/>
    </source>
</evidence>
<organism evidence="16 17">
    <name type="scientific">Patella caerulea</name>
    <name type="common">Rayed Mediterranean limpet</name>
    <dbReference type="NCBI Taxonomy" id="87958"/>
    <lineage>
        <taxon>Eukaryota</taxon>
        <taxon>Metazoa</taxon>
        <taxon>Spiralia</taxon>
        <taxon>Lophotrochozoa</taxon>
        <taxon>Mollusca</taxon>
        <taxon>Gastropoda</taxon>
        <taxon>Patellogastropoda</taxon>
        <taxon>Patelloidea</taxon>
        <taxon>Patellidae</taxon>
        <taxon>Patella</taxon>
    </lineage>
</organism>
<evidence type="ECO:0000256" key="1">
    <source>
        <dbReference type="ARBA" id="ARBA00001971"/>
    </source>
</evidence>
<dbReference type="GO" id="GO:0020037">
    <property type="term" value="F:heme binding"/>
    <property type="evidence" value="ECO:0007669"/>
    <property type="project" value="InterPro"/>
</dbReference>
<dbReference type="GO" id="GO:0005506">
    <property type="term" value="F:iron ion binding"/>
    <property type="evidence" value="ECO:0007669"/>
    <property type="project" value="InterPro"/>
</dbReference>
<evidence type="ECO:0000256" key="13">
    <source>
        <dbReference type="ARBA" id="ARBA00023136"/>
    </source>
</evidence>
<keyword evidence="10 15" id="KW-0560">Oxidoreductase</keyword>
<dbReference type="Proteomes" id="UP001347796">
    <property type="component" value="Unassembled WGS sequence"/>
</dbReference>
<name>A0AAN8PTV8_PATCE</name>
<evidence type="ECO:0000256" key="15">
    <source>
        <dbReference type="RuleBase" id="RU000461"/>
    </source>
</evidence>
<keyword evidence="13" id="KW-0472">Membrane</keyword>
<keyword evidence="9" id="KW-0492">Microsome</keyword>
<evidence type="ECO:0000256" key="8">
    <source>
        <dbReference type="ARBA" id="ARBA00022824"/>
    </source>
</evidence>
<keyword evidence="6 14" id="KW-0349">Heme</keyword>
<comment type="cofactor">
    <cofactor evidence="1 14">
        <name>heme</name>
        <dbReference type="ChEBI" id="CHEBI:30413"/>
    </cofactor>
</comment>
<evidence type="ECO:0000256" key="10">
    <source>
        <dbReference type="ARBA" id="ARBA00023002"/>
    </source>
</evidence>
<dbReference type="InterPro" id="IPR036396">
    <property type="entry name" value="Cyt_P450_sf"/>
</dbReference>
<keyword evidence="7 14" id="KW-0479">Metal-binding</keyword>
<dbReference type="GO" id="GO:0005789">
    <property type="term" value="C:endoplasmic reticulum membrane"/>
    <property type="evidence" value="ECO:0007669"/>
    <property type="project" value="UniProtKB-SubCell"/>
</dbReference>
<evidence type="ECO:0000256" key="3">
    <source>
        <dbReference type="ARBA" id="ARBA00004406"/>
    </source>
</evidence>
<dbReference type="GO" id="GO:0042446">
    <property type="term" value="P:hormone biosynthetic process"/>
    <property type="evidence" value="ECO:0007669"/>
    <property type="project" value="TreeGrafter"/>
</dbReference>
<dbReference type="PANTHER" id="PTHR24289">
    <property type="entry name" value="STEROID 17-ALPHA-HYDROXYLASE/17,20 LYASE"/>
    <property type="match status" value="1"/>
</dbReference>
<dbReference type="GO" id="GO:0004508">
    <property type="term" value="F:steroid 17-alpha-monooxygenase activity"/>
    <property type="evidence" value="ECO:0007669"/>
    <property type="project" value="TreeGrafter"/>
</dbReference>
<evidence type="ECO:0000256" key="2">
    <source>
        <dbReference type="ARBA" id="ARBA00004174"/>
    </source>
</evidence>
<evidence type="ECO:0000313" key="17">
    <source>
        <dbReference type="Proteomes" id="UP001347796"/>
    </source>
</evidence>
<evidence type="ECO:0000256" key="4">
    <source>
        <dbReference type="ARBA" id="ARBA00010617"/>
    </source>
</evidence>
<dbReference type="AlphaFoldDB" id="A0AAN8PTV8"/>
<dbReference type="InterPro" id="IPR001128">
    <property type="entry name" value="Cyt_P450"/>
</dbReference>
<dbReference type="Gene3D" id="1.10.630.10">
    <property type="entry name" value="Cytochrome P450"/>
    <property type="match status" value="1"/>
</dbReference>
<keyword evidence="8" id="KW-0256">Endoplasmic reticulum</keyword>
<comment type="similarity">
    <text evidence="4 15">Belongs to the cytochrome P450 family.</text>
</comment>
<evidence type="ECO:0000256" key="6">
    <source>
        <dbReference type="ARBA" id="ARBA00022617"/>
    </source>
</evidence>
<dbReference type="InterPro" id="IPR017972">
    <property type="entry name" value="Cyt_P450_CS"/>
</dbReference>
<dbReference type="FunFam" id="1.10.630.10:FF:000238">
    <property type="entry name" value="Cytochrome P450 2A6"/>
    <property type="match status" value="1"/>
</dbReference>
<protein>
    <recommendedName>
        <fullName evidence="5">unspecific monooxygenase</fullName>
        <ecNumber evidence="5">1.14.14.1</ecNumber>
    </recommendedName>
</protein>
<proteinExistence type="inferred from homology"/>
<dbReference type="GO" id="GO:0042448">
    <property type="term" value="P:progesterone metabolic process"/>
    <property type="evidence" value="ECO:0007669"/>
    <property type="project" value="TreeGrafter"/>
</dbReference>
<dbReference type="EC" id="1.14.14.1" evidence="5"/>
<evidence type="ECO:0000256" key="5">
    <source>
        <dbReference type="ARBA" id="ARBA00012109"/>
    </source>
</evidence>
<accession>A0AAN8PTV8</accession>
<keyword evidence="12 15" id="KW-0503">Monooxygenase</keyword>
<gene>
    <name evidence="16" type="ORF">SNE40_007569</name>
</gene>
<keyword evidence="11 14" id="KW-0408">Iron</keyword>
<dbReference type="PRINTS" id="PR00463">
    <property type="entry name" value="EP450I"/>
</dbReference>
<evidence type="ECO:0000256" key="9">
    <source>
        <dbReference type="ARBA" id="ARBA00022848"/>
    </source>
</evidence>
<sequence>MFSSVVLAIAVLSILVYWIITSLTTPSSEEHLVSMLPGRLPFIGHAWKMDMSKPHIILAKWAQMFGSIYRIQLYNDEILVLNDYKSIYEALVVNGTSVSGRPPMYRTSQDGRNRHSIVWQTYNDKLAFLRKEVLKSLKMYGQGLQQLESKCMEEIQELLKKFKLVENTPANPWPIIYESVCSIMLNLVLGSAKSDNSNSILNKVKDMNAMFNDTFGSGNSRKMDFLPWMRNVWCSEQQRLKKALILRDEIWNNDIKPLMRFSSDSVIHRLLMFSEHHSTNDLNVSEDTAKEVFTNLILAGTDTTSTALTCLLLLFLHYPDVQERMYEEISSVVDIDRPPRLSDRSALPYCEAVLLELLRYISHVPLSVPHYTMQETTINDKKVPADLTVYINLWALHHDENIWEDPWAFNPDRFIDEKGRLLGPGHQKRRRLMVFGAGRRVCLGETLAKNRLFLFATSLVQKLTFSVIDRKKLPSRDPRTFEMGLVLHPKPFQLILNSRNNVHM</sequence>
<evidence type="ECO:0000256" key="11">
    <source>
        <dbReference type="ARBA" id="ARBA00023004"/>
    </source>
</evidence>
<comment type="caution">
    <text evidence="16">The sequence shown here is derived from an EMBL/GenBank/DDBJ whole genome shotgun (WGS) entry which is preliminary data.</text>
</comment>
<dbReference type="PROSITE" id="PS00086">
    <property type="entry name" value="CYTOCHROME_P450"/>
    <property type="match status" value="1"/>
</dbReference>
<reference evidence="16 17" key="1">
    <citation type="submission" date="2024-01" db="EMBL/GenBank/DDBJ databases">
        <title>The genome of the rayed Mediterranean limpet Patella caerulea (Linnaeus, 1758).</title>
        <authorList>
            <person name="Anh-Thu Weber A."/>
            <person name="Halstead-Nussloch G."/>
        </authorList>
    </citation>
    <scope>NUCLEOTIDE SEQUENCE [LARGE SCALE GENOMIC DNA]</scope>
    <source>
        <strain evidence="16">AATW-2023a</strain>
        <tissue evidence="16">Whole specimen</tissue>
    </source>
</reference>
<feature type="binding site" description="axial binding residue" evidence="14">
    <location>
        <position position="442"/>
    </location>
    <ligand>
        <name>heme</name>
        <dbReference type="ChEBI" id="CHEBI:30413"/>
    </ligand>
    <ligandPart>
        <name>Fe</name>
        <dbReference type="ChEBI" id="CHEBI:18248"/>
    </ligandPart>
</feature>
<dbReference type="SUPFAM" id="SSF48264">
    <property type="entry name" value="Cytochrome P450"/>
    <property type="match status" value="1"/>
</dbReference>
<dbReference type="PRINTS" id="PR00385">
    <property type="entry name" value="P450"/>
</dbReference>
<evidence type="ECO:0000256" key="7">
    <source>
        <dbReference type="ARBA" id="ARBA00022723"/>
    </source>
</evidence>
<evidence type="ECO:0000256" key="14">
    <source>
        <dbReference type="PIRSR" id="PIRSR602401-1"/>
    </source>
</evidence>
<dbReference type="PANTHER" id="PTHR24289:SF21">
    <property type="entry name" value="CYTOCHROME P450 1A"/>
    <property type="match status" value="1"/>
</dbReference>
<dbReference type="InterPro" id="IPR002401">
    <property type="entry name" value="Cyt_P450_E_grp-I"/>
</dbReference>
<keyword evidence="17" id="KW-1185">Reference proteome</keyword>
<dbReference type="EMBL" id="JAZGQO010000006">
    <property type="protein sequence ID" value="KAK6185307.1"/>
    <property type="molecule type" value="Genomic_DNA"/>
</dbReference>